<evidence type="ECO:0000313" key="1">
    <source>
        <dbReference type="EMBL" id="KAI3738919.1"/>
    </source>
</evidence>
<protein>
    <submittedName>
        <fullName evidence="1">Uncharacterized protein</fullName>
    </submittedName>
</protein>
<organism evidence="1 2">
    <name type="scientific">Cichorium intybus</name>
    <name type="common">Chicory</name>
    <dbReference type="NCBI Taxonomy" id="13427"/>
    <lineage>
        <taxon>Eukaryota</taxon>
        <taxon>Viridiplantae</taxon>
        <taxon>Streptophyta</taxon>
        <taxon>Embryophyta</taxon>
        <taxon>Tracheophyta</taxon>
        <taxon>Spermatophyta</taxon>
        <taxon>Magnoliopsida</taxon>
        <taxon>eudicotyledons</taxon>
        <taxon>Gunneridae</taxon>
        <taxon>Pentapetalae</taxon>
        <taxon>asterids</taxon>
        <taxon>campanulids</taxon>
        <taxon>Asterales</taxon>
        <taxon>Asteraceae</taxon>
        <taxon>Cichorioideae</taxon>
        <taxon>Cichorieae</taxon>
        <taxon>Cichoriinae</taxon>
        <taxon>Cichorium</taxon>
    </lineage>
</organism>
<reference evidence="1 2" key="2">
    <citation type="journal article" date="2022" name="Mol. Ecol. Resour.">
        <title>The genomes of chicory, endive, great burdock and yacon provide insights into Asteraceae paleo-polyploidization history and plant inulin production.</title>
        <authorList>
            <person name="Fan W."/>
            <person name="Wang S."/>
            <person name="Wang H."/>
            <person name="Wang A."/>
            <person name="Jiang F."/>
            <person name="Liu H."/>
            <person name="Zhao H."/>
            <person name="Xu D."/>
            <person name="Zhang Y."/>
        </authorList>
    </citation>
    <scope>NUCLEOTIDE SEQUENCE [LARGE SCALE GENOMIC DNA]</scope>
    <source>
        <strain evidence="2">cv. Punajuju</strain>
        <tissue evidence="1">Leaves</tissue>
    </source>
</reference>
<accession>A0ACB9CX98</accession>
<gene>
    <name evidence="1" type="ORF">L2E82_29190</name>
</gene>
<name>A0ACB9CX98_CICIN</name>
<dbReference type="Proteomes" id="UP001055811">
    <property type="component" value="Linkage Group LG05"/>
</dbReference>
<dbReference type="EMBL" id="CM042013">
    <property type="protein sequence ID" value="KAI3738919.1"/>
    <property type="molecule type" value="Genomic_DNA"/>
</dbReference>
<evidence type="ECO:0000313" key="2">
    <source>
        <dbReference type="Proteomes" id="UP001055811"/>
    </source>
</evidence>
<sequence>MFIQCDSSSIFDPLLLQNNPSSPYSFSPTQTPSTYRRRVRHPSTDNYKAYCLIPIFSFIFYQTIFFDWPPVNPHLFDDQLAIASFAKVKFRLPLSFTFCSFRTVNGMQNSGSLPKSNSLKTPQQSLRRLNFCSQISTGQQTSPVVFPEKRTKGKVSKRNDVTVNSNDSKKDHRIDIGDEQSDLLGYEVISGKLVLDKRKAIKGSDLEKSTETAHLDSIDAKLTSRALCWGSHVLSLDDVISVSYNYGMRHFIVHSYPIKKRSYNLSCFLKSGRSRKDLCFLASTPDEAFQWVTGFADQHCFVNCSPHPMVSSKKQDSEILATDFSYGHIKSKSPPRMLVILNPRSGRGRSSKVFHNLVEPIFKLAGFKLEVVKTTSAGHARNLAFNVDFSTCPDGIICVGGDGIVNEVLNGLLCRDNQKEAISIPIGIIPAGSDNSLVWTVLGVRDPVSAALAIVKGGLTATDVFAVEWIQTGVIHFGMTVSYFGFVSDVLELSERYQKRFGPLRYFVAGVLKFLCLPKYAYELEYLPVTKQKSDLDRKILAEKDTVDMSDLYTDIMKRSDGGAGNGIPRASSLSSIDSIMTPTRTPHEPDTTTEPSDYVRAIDQKSKRLSTGRPVVPSEPEVIQTSSTPNWPRTRSKSRADKTWTGLTDPTRASWGNLGTNDKEDISSTMSDPGPIWDTEPKWDTEPNWEMENPIQLPGPGSAGPATEREETGVVLEENWVVKKGKFLGILVCNHSCKTVQSLSSQVVAPKAEHDDNTLDLLLVHGSGRLRLLRFFLLLQMGRHLSLPYVEYIKVKSVKLKPGKSTHNGCGIDGELFRVSGQVVSSLLPDQCRLIGRAPSSSVKGL</sequence>
<reference evidence="2" key="1">
    <citation type="journal article" date="2022" name="Mol. Ecol. Resour.">
        <title>The genomes of chicory, endive, great burdock and yacon provide insights into Asteraceae palaeo-polyploidization history and plant inulin production.</title>
        <authorList>
            <person name="Fan W."/>
            <person name="Wang S."/>
            <person name="Wang H."/>
            <person name="Wang A."/>
            <person name="Jiang F."/>
            <person name="Liu H."/>
            <person name="Zhao H."/>
            <person name="Xu D."/>
            <person name="Zhang Y."/>
        </authorList>
    </citation>
    <scope>NUCLEOTIDE SEQUENCE [LARGE SCALE GENOMIC DNA]</scope>
    <source>
        <strain evidence="2">cv. Punajuju</strain>
    </source>
</reference>
<keyword evidence="2" id="KW-1185">Reference proteome</keyword>
<proteinExistence type="predicted"/>
<comment type="caution">
    <text evidence="1">The sequence shown here is derived from an EMBL/GenBank/DDBJ whole genome shotgun (WGS) entry which is preliminary data.</text>
</comment>